<dbReference type="InterPro" id="IPR036188">
    <property type="entry name" value="FAD/NAD-bd_sf"/>
</dbReference>
<dbReference type="PANTHER" id="PTHR43476:SF5">
    <property type="entry name" value="FAD-DEPENDENT MONOOXYGENASE"/>
    <property type="match status" value="1"/>
</dbReference>
<feature type="domain" description="FAD-binding" evidence="2">
    <location>
        <begin position="4"/>
        <end position="348"/>
    </location>
</feature>
<comment type="caution">
    <text evidence="3">The sequence shown here is derived from an EMBL/GenBank/DDBJ whole genome shotgun (WGS) entry which is preliminary data.</text>
</comment>
<organism evidence="3 4">
    <name type="scientific">Geomicrobium sediminis</name>
    <dbReference type="NCBI Taxonomy" id="1347788"/>
    <lineage>
        <taxon>Bacteria</taxon>
        <taxon>Bacillati</taxon>
        <taxon>Bacillota</taxon>
        <taxon>Bacilli</taxon>
        <taxon>Bacillales</taxon>
        <taxon>Geomicrobium</taxon>
    </lineage>
</organism>
<gene>
    <name evidence="3" type="ORF">JOD17_002712</name>
</gene>
<sequence length="437" mass="50761">MKTTQVFVSGGGVGGLTLALKLGMCGISVVVIERNKSKSPLYKGELLQPKSIELLSKLGLGDELYDASFPIKKLHSEEWKWEGNDGYLRTKSVLSYRTLDHEFNLARMLPHETLRELLVKKIEQLPSVELIRPAKFKGFEDDVAIIDQKGEKKRIQAYYYVGAEGRSSKMRKEMGITCDEKKYDHHFLTASFPRPKTFTDGLVVGAPHTFLGLFPLPNDYVRSVYRIPPGSYREYKEQPITSYYDLHTTYVPGLKDTMTTITSWRDVQLMIPYQFQSPHYVVDNKVILGDAAHSVHPMAGEGMNLAIQDADVLSDLFCWMDEKGKWRDQKLLKWYERVRKPRVDQMIALSHRSQLAYSFHNPIFRKLRTRALIAMEERPLLHFKQMLNVSGLGYYKANLFDWFNHLDVLPTNNRSSIYPKQKRHFYTEQDDYPWRFK</sequence>
<keyword evidence="1" id="KW-0560">Oxidoreductase</keyword>
<dbReference type="RefSeq" id="WP_204698313.1">
    <property type="nucleotide sequence ID" value="NZ_JAFBEC010000007.1"/>
</dbReference>
<evidence type="ECO:0000259" key="2">
    <source>
        <dbReference type="Pfam" id="PF01494"/>
    </source>
</evidence>
<name>A0ABS2PDW9_9BACL</name>
<keyword evidence="4" id="KW-1185">Reference proteome</keyword>
<accession>A0ABS2PDW9</accession>
<dbReference type="InterPro" id="IPR002938">
    <property type="entry name" value="FAD-bd"/>
</dbReference>
<dbReference type="Pfam" id="PF01494">
    <property type="entry name" value="FAD_binding_3"/>
    <property type="match status" value="1"/>
</dbReference>
<dbReference type="PRINTS" id="PR00420">
    <property type="entry name" value="RNGMNOXGNASE"/>
</dbReference>
<dbReference type="EMBL" id="JAFBEC010000007">
    <property type="protein sequence ID" value="MBM7633618.1"/>
    <property type="molecule type" value="Genomic_DNA"/>
</dbReference>
<proteinExistence type="predicted"/>
<dbReference type="Proteomes" id="UP000741863">
    <property type="component" value="Unassembled WGS sequence"/>
</dbReference>
<dbReference type="Gene3D" id="3.50.50.60">
    <property type="entry name" value="FAD/NAD(P)-binding domain"/>
    <property type="match status" value="2"/>
</dbReference>
<reference evidence="3 4" key="1">
    <citation type="submission" date="2021-01" db="EMBL/GenBank/DDBJ databases">
        <title>Genomic Encyclopedia of Type Strains, Phase IV (KMG-IV): sequencing the most valuable type-strain genomes for metagenomic binning, comparative biology and taxonomic classification.</title>
        <authorList>
            <person name="Goeker M."/>
        </authorList>
    </citation>
    <scope>NUCLEOTIDE SEQUENCE [LARGE SCALE GENOMIC DNA]</scope>
    <source>
        <strain evidence="3 4">DSM 25540</strain>
    </source>
</reference>
<dbReference type="InterPro" id="IPR050631">
    <property type="entry name" value="PheA/TfdB_FAD_monoxygenase"/>
</dbReference>
<evidence type="ECO:0000313" key="3">
    <source>
        <dbReference type="EMBL" id="MBM7633618.1"/>
    </source>
</evidence>
<evidence type="ECO:0000256" key="1">
    <source>
        <dbReference type="ARBA" id="ARBA00023002"/>
    </source>
</evidence>
<protein>
    <submittedName>
        <fullName evidence="3">2-polyprenyl-6-methoxyphenol hydroxylase-like FAD-dependent oxidoreductase</fullName>
    </submittedName>
</protein>
<evidence type="ECO:0000313" key="4">
    <source>
        <dbReference type="Proteomes" id="UP000741863"/>
    </source>
</evidence>
<dbReference type="PANTHER" id="PTHR43476">
    <property type="entry name" value="3-(3-HYDROXY-PHENYL)PROPIONATE/3-HYDROXYCINNAMIC ACID HYDROXYLASE"/>
    <property type="match status" value="1"/>
</dbReference>
<dbReference type="SUPFAM" id="SSF51905">
    <property type="entry name" value="FAD/NAD(P)-binding domain"/>
    <property type="match status" value="1"/>
</dbReference>